<dbReference type="SUPFAM" id="SSF51556">
    <property type="entry name" value="Metallo-dependent hydrolases"/>
    <property type="match status" value="1"/>
</dbReference>
<evidence type="ECO:0000259" key="3">
    <source>
        <dbReference type="Pfam" id="PF01979"/>
    </source>
</evidence>
<dbReference type="Gene3D" id="3.20.20.140">
    <property type="entry name" value="Metal-dependent hydrolases"/>
    <property type="match status" value="1"/>
</dbReference>
<evidence type="ECO:0000256" key="1">
    <source>
        <dbReference type="ARBA" id="ARBA00006745"/>
    </source>
</evidence>
<evidence type="ECO:0000256" key="2">
    <source>
        <dbReference type="ARBA" id="ARBA00022801"/>
    </source>
</evidence>
<keyword evidence="2" id="KW-0378">Hydrolase</keyword>
<dbReference type="NCBIfam" id="NF006056">
    <property type="entry name" value="PRK08204.1"/>
    <property type="match status" value="1"/>
</dbReference>
<dbReference type="GO" id="GO:0016810">
    <property type="term" value="F:hydrolase activity, acting on carbon-nitrogen (but not peptide) bonds"/>
    <property type="evidence" value="ECO:0007669"/>
    <property type="project" value="InterPro"/>
</dbReference>
<dbReference type="PANTHER" id="PTHR43794">
    <property type="entry name" value="AMINOHYDROLASE SSNA-RELATED"/>
    <property type="match status" value="1"/>
</dbReference>
<proteinExistence type="inferred from homology"/>
<sequence length="467" mass="50160">MLHSTCHCLTIRYQRTREKERTLTKRLIFKGGHVLSMDPGIGEFEQGDVLVEGGRIAAVGPSIDALDAEVIDVSDGIVLPGFVDAHRHTWQSALRHRLGEISFSGYGCVMLRGFAPHYSPDDVHIGTLLGCVSALEAGTTTLLDWSHALNTPEHADAAVDALRASGIRAVFAQGWPRGDGQNWTTASTLGHPSDIERVRRELLFSDDALVTHAMAARGPEMTTEVIVQHDFALARQLGLRISMHAGTGEFGPKYRAIEKMAKLGLLGPDLTLIHLCTSSEAELRMVADHGVHACIGPQAEMMLDGAGVMALGRLMALGIEPCLSGDTETCGSGDLLTQMRIALAAQRMLASNNLEPIETPSLTPRQLLELATIAGARACGLSERTGSLTPGKDADLIVIRRSDLNLVPVSDPAGAIVLAAHPGNIDTVVVKGEFKKRYGELVGYDIPSIKRRAFNSRERLLALSNGK</sequence>
<protein>
    <recommendedName>
        <fullName evidence="3">Amidohydrolase-related domain-containing protein</fullName>
    </recommendedName>
</protein>
<accession>A0A367P8D2</accession>
<dbReference type="InterPro" id="IPR050287">
    <property type="entry name" value="MTA/SAH_deaminase"/>
</dbReference>
<name>A0A367P8D2_CUPNE</name>
<dbReference type="InterPro" id="IPR006680">
    <property type="entry name" value="Amidohydro-rel"/>
</dbReference>
<organism evidence="4 5">
    <name type="scientific">Cupriavidus necator</name>
    <name type="common">Alcaligenes eutrophus</name>
    <name type="synonym">Ralstonia eutropha</name>
    <dbReference type="NCBI Taxonomy" id="106590"/>
    <lineage>
        <taxon>Bacteria</taxon>
        <taxon>Pseudomonadati</taxon>
        <taxon>Pseudomonadota</taxon>
        <taxon>Betaproteobacteria</taxon>
        <taxon>Burkholderiales</taxon>
        <taxon>Burkholderiaceae</taxon>
        <taxon>Cupriavidus</taxon>
    </lineage>
</organism>
<reference evidence="4 5" key="1">
    <citation type="submission" date="2018-04" db="EMBL/GenBank/DDBJ databases">
        <title>Cupriavidus necator CR12 genome sequencing and assembly.</title>
        <authorList>
            <person name="Ben Fekih I."/>
            <person name="Mazhar H.S."/>
            <person name="Bello S.K."/>
            <person name="Rensing C."/>
        </authorList>
    </citation>
    <scope>NUCLEOTIDE SEQUENCE [LARGE SCALE GENOMIC DNA]</scope>
    <source>
        <strain evidence="4 5">CR12</strain>
    </source>
</reference>
<gene>
    <name evidence="4" type="ORF">DDK22_33785</name>
</gene>
<dbReference type="PANTHER" id="PTHR43794:SF11">
    <property type="entry name" value="AMIDOHYDROLASE-RELATED DOMAIN-CONTAINING PROTEIN"/>
    <property type="match status" value="1"/>
</dbReference>
<dbReference type="EMBL" id="QDHA01000113">
    <property type="protein sequence ID" value="RCJ04092.1"/>
    <property type="molecule type" value="Genomic_DNA"/>
</dbReference>
<feature type="domain" description="Amidohydrolase-related" evidence="3">
    <location>
        <begin position="77"/>
        <end position="433"/>
    </location>
</feature>
<dbReference type="InterPro" id="IPR011059">
    <property type="entry name" value="Metal-dep_hydrolase_composite"/>
</dbReference>
<comment type="similarity">
    <text evidence="1">Belongs to the metallo-dependent hydrolases superfamily. ATZ/TRZ family.</text>
</comment>
<dbReference type="SUPFAM" id="SSF51338">
    <property type="entry name" value="Composite domain of metallo-dependent hydrolases"/>
    <property type="match status" value="1"/>
</dbReference>
<comment type="caution">
    <text evidence="4">The sequence shown here is derived from an EMBL/GenBank/DDBJ whole genome shotgun (WGS) entry which is preliminary data.</text>
</comment>
<dbReference type="Pfam" id="PF01979">
    <property type="entry name" value="Amidohydro_1"/>
    <property type="match status" value="1"/>
</dbReference>
<dbReference type="AlphaFoldDB" id="A0A367P8D2"/>
<evidence type="ECO:0000313" key="5">
    <source>
        <dbReference type="Proteomes" id="UP000253501"/>
    </source>
</evidence>
<dbReference type="InterPro" id="IPR032466">
    <property type="entry name" value="Metal_Hydrolase"/>
</dbReference>
<evidence type="ECO:0000313" key="4">
    <source>
        <dbReference type="EMBL" id="RCJ04092.1"/>
    </source>
</evidence>
<dbReference type="Proteomes" id="UP000253501">
    <property type="component" value="Unassembled WGS sequence"/>
</dbReference>
<dbReference type="Gene3D" id="2.30.40.10">
    <property type="entry name" value="Urease, subunit C, domain 1"/>
    <property type="match status" value="1"/>
</dbReference>